<protein>
    <recommendedName>
        <fullName evidence="3">Helix-turn-helix domain protein</fullName>
    </recommendedName>
</protein>
<evidence type="ECO:0000313" key="1">
    <source>
        <dbReference type="EMBL" id="QDU61276.1"/>
    </source>
</evidence>
<name>A0A518B2W5_9BACT</name>
<evidence type="ECO:0008006" key="3">
    <source>
        <dbReference type="Google" id="ProtNLM"/>
    </source>
</evidence>
<organism evidence="1 2">
    <name type="scientific">Kolteria novifilia</name>
    <dbReference type="NCBI Taxonomy" id="2527975"/>
    <lineage>
        <taxon>Bacteria</taxon>
        <taxon>Pseudomonadati</taxon>
        <taxon>Planctomycetota</taxon>
        <taxon>Planctomycetia</taxon>
        <taxon>Kolteriales</taxon>
        <taxon>Kolteriaceae</taxon>
        <taxon>Kolteria</taxon>
    </lineage>
</organism>
<dbReference type="RefSeq" id="WP_145257887.1">
    <property type="nucleotide sequence ID" value="NZ_CP036279.1"/>
</dbReference>
<proteinExistence type="predicted"/>
<dbReference type="Proteomes" id="UP000317093">
    <property type="component" value="Chromosome"/>
</dbReference>
<sequence>MSASATDAEVTDLATLNVLIFDRLEVIAKALTDTDARILPRFLSKGDAARYAGISEASIEKLLSMRMLKPYRPVKRRTVVDRLELEQYVLSTQPR</sequence>
<reference evidence="1 2" key="1">
    <citation type="submission" date="2019-02" db="EMBL/GenBank/DDBJ databases">
        <title>Deep-cultivation of Planctomycetes and their phenomic and genomic characterization uncovers novel biology.</title>
        <authorList>
            <person name="Wiegand S."/>
            <person name="Jogler M."/>
            <person name="Boedeker C."/>
            <person name="Pinto D."/>
            <person name="Vollmers J."/>
            <person name="Rivas-Marin E."/>
            <person name="Kohn T."/>
            <person name="Peeters S.H."/>
            <person name="Heuer A."/>
            <person name="Rast P."/>
            <person name="Oberbeckmann S."/>
            <person name="Bunk B."/>
            <person name="Jeske O."/>
            <person name="Meyerdierks A."/>
            <person name="Storesund J.E."/>
            <person name="Kallscheuer N."/>
            <person name="Luecker S."/>
            <person name="Lage O.M."/>
            <person name="Pohl T."/>
            <person name="Merkel B.J."/>
            <person name="Hornburger P."/>
            <person name="Mueller R.-W."/>
            <person name="Bruemmer F."/>
            <person name="Labrenz M."/>
            <person name="Spormann A.M."/>
            <person name="Op den Camp H."/>
            <person name="Overmann J."/>
            <person name="Amann R."/>
            <person name="Jetten M.S.M."/>
            <person name="Mascher T."/>
            <person name="Medema M.H."/>
            <person name="Devos D.P."/>
            <person name="Kaster A.-K."/>
            <person name="Ovreas L."/>
            <person name="Rohde M."/>
            <person name="Galperin M.Y."/>
            <person name="Jogler C."/>
        </authorList>
    </citation>
    <scope>NUCLEOTIDE SEQUENCE [LARGE SCALE GENOMIC DNA]</scope>
    <source>
        <strain evidence="1 2">Pan216</strain>
    </source>
</reference>
<dbReference type="AlphaFoldDB" id="A0A518B2W5"/>
<dbReference type="KEGG" id="knv:Pan216_21300"/>
<gene>
    <name evidence="1" type="ORF">Pan216_21300</name>
</gene>
<evidence type="ECO:0000313" key="2">
    <source>
        <dbReference type="Proteomes" id="UP000317093"/>
    </source>
</evidence>
<keyword evidence="2" id="KW-1185">Reference proteome</keyword>
<dbReference type="EMBL" id="CP036279">
    <property type="protein sequence ID" value="QDU61276.1"/>
    <property type="molecule type" value="Genomic_DNA"/>
</dbReference>
<accession>A0A518B2W5</accession>